<comment type="similarity">
    <text evidence="1">Belongs to the DNA polymerase type-Y family.</text>
</comment>
<dbReference type="Gene3D" id="3.30.70.270">
    <property type="match status" value="1"/>
</dbReference>
<dbReference type="Gene3D" id="3.30.1490.100">
    <property type="entry name" value="DNA polymerase, Y-family, little finger domain"/>
    <property type="match status" value="1"/>
</dbReference>
<dbReference type="InterPro" id="IPR036775">
    <property type="entry name" value="DNA_pol_Y-fam_lit_finger_sf"/>
</dbReference>
<accession>A0ABP8PZ41</accession>
<dbReference type="SUPFAM" id="SSF100879">
    <property type="entry name" value="Lesion bypass DNA polymerase (Y-family), little finger domain"/>
    <property type="match status" value="1"/>
</dbReference>
<dbReference type="EMBL" id="BAABFC010000001">
    <property type="protein sequence ID" value="GAA4493768.1"/>
    <property type="molecule type" value="Genomic_DNA"/>
</dbReference>
<evidence type="ECO:0000313" key="8">
    <source>
        <dbReference type="Proteomes" id="UP001501321"/>
    </source>
</evidence>
<evidence type="ECO:0000256" key="2">
    <source>
        <dbReference type="ARBA" id="ARBA00022763"/>
    </source>
</evidence>
<dbReference type="PANTHER" id="PTHR11076:SF34">
    <property type="entry name" value="PROTEIN UMUC"/>
    <property type="match status" value="1"/>
</dbReference>
<dbReference type="PROSITE" id="PS50173">
    <property type="entry name" value="UMUC"/>
    <property type="match status" value="1"/>
</dbReference>
<comment type="caution">
    <text evidence="7">The sequence shown here is derived from an EMBL/GenBank/DDBJ whole genome shotgun (WGS) entry which is preliminary data.</text>
</comment>
<keyword evidence="8" id="KW-1185">Reference proteome</keyword>
<dbReference type="InterPro" id="IPR017961">
    <property type="entry name" value="DNA_pol_Y-fam_little_finger"/>
</dbReference>
<dbReference type="CDD" id="cd01700">
    <property type="entry name" value="PolY_Pol_V_umuC"/>
    <property type="match status" value="1"/>
</dbReference>
<evidence type="ECO:0000256" key="5">
    <source>
        <dbReference type="ARBA" id="ARBA00023236"/>
    </source>
</evidence>
<reference evidence="8" key="1">
    <citation type="journal article" date="2019" name="Int. J. Syst. Evol. Microbiol.">
        <title>The Global Catalogue of Microorganisms (GCM) 10K type strain sequencing project: providing services to taxonomists for standard genome sequencing and annotation.</title>
        <authorList>
            <consortium name="The Broad Institute Genomics Platform"/>
            <consortium name="The Broad Institute Genome Sequencing Center for Infectious Disease"/>
            <person name="Wu L."/>
            <person name="Ma J."/>
        </authorList>
    </citation>
    <scope>NUCLEOTIDE SEQUENCE [LARGE SCALE GENOMIC DNA]</scope>
    <source>
        <strain evidence="8">JCM 32226</strain>
    </source>
</reference>
<proteinExistence type="inferred from homology"/>
<protein>
    <submittedName>
        <fullName evidence="7">Translesion error-prone DNA polymerase V subunit UmuC</fullName>
    </submittedName>
</protein>
<dbReference type="Proteomes" id="UP001501321">
    <property type="component" value="Unassembled WGS sequence"/>
</dbReference>
<dbReference type="InterPro" id="IPR050116">
    <property type="entry name" value="DNA_polymerase-Y"/>
</dbReference>
<evidence type="ECO:0000256" key="4">
    <source>
        <dbReference type="ARBA" id="ARBA00023204"/>
    </source>
</evidence>
<dbReference type="InterPro" id="IPR043128">
    <property type="entry name" value="Rev_trsase/Diguanyl_cyclase"/>
</dbReference>
<evidence type="ECO:0000259" key="6">
    <source>
        <dbReference type="PROSITE" id="PS50173"/>
    </source>
</evidence>
<sequence length="421" mass="46517">MSCWALVDVNNFYASCERLFRPDLQGRPLVVLSNNDGCVVSRSPEAKALGVKMAEPFYRIQAAFTAQGGVWFSSNYTLYGDLSARVMSLLEQAAPEVHLYSIDEAFLRLEGPWLTDATEHARRLRQQIQQWTGLTVGIGLGPSPTLAKLANYAAKRWPATGGVVDLQDANRRQRLLAITPVEEVWGIGQRLGQALQREGIHTAGQLANAPAKGLRSRYGVTLERVVRELGGQAAGCLAAPPPVRQQVLCSRTFGERITQRPLLREALVNHLVRAAERLRGAGLCCRHLGIFIRTSAQDSAHPFYGDQASITLPAATDDSLALLAWLDDLLGRLWRPGHAYHKAGVVLSDLSPRQFWQGDLFDGQDPKRMRLMQVMDSINQRHPHGLKLAAQGSDQAPWQMRQAQRSPSYTTAWAALPLAYC</sequence>
<evidence type="ECO:0000313" key="7">
    <source>
        <dbReference type="EMBL" id="GAA4493768.1"/>
    </source>
</evidence>
<keyword evidence="2" id="KW-0227">DNA damage</keyword>
<dbReference type="SUPFAM" id="SSF56672">
    <property type="entry name" value="DNA/RNA polymerases"/>
    <property type="match status" value="1"/>
</dbReference>
<dbReference type="Gene3D" id="1.10.150.20">
    <property type="entry name" value="5' to 3' exonuclease, C-terminal subdomain"/>
    <property type="match status" value="1"/>
</dbReference>
<evidence type="ECO:0000256" key="1">
    <source>
        <dbReference type="ARBA" id="ARBA00010945"/>
    </source>
</evidence>
<name>A0ABP8PZ41_9GAMM</name>
<dbReference type="RefSeq" id="WP_345009628.1">
    <property type="nucleotide sequence ID" value="NZ_BAABFC010000001.1"/>
</dbReference>
<dbReference type="PANTHER" id="PTHR11076">
    <property type="entry name" value="DNA REPAIR POLYMERASE UMUC / TRANSFERASE FAMILY MEMBER"/>
    <property type="match status" value="1"/>
</dbReference>
<gene>
    <name evidence="7" type="primary">umuC_2</name>
    <name evidence="7" type="ORF">GCM10023095_04500</name>
</gene>
<keyword evidence="5" id="KW-0742">SOS response</keyword>
<dbReference type="Pfam" id="PF00817">
    <property type="entry name" value="IMS"/>
    <property type="match status" value="1"/>
</dbReference>
<dbReference type="Pfam" id="PF13438">
    <property type="entry name" value="DUF4113"/>
    <property type="match status" value="1"/>
</dbReference>
<feature type="domain" description="UmuC" evidence="6">
    <location>
        <begin position="4"/>
        <end position="188"/>
    </location>
</feature>
<dbReference type="Gene3D" id="3.40.1170.60">
    <property type="match status" value="1"/>
</dbReference>
<keyword evidence="3" id="KW-0741">SOS mutagenesis</keyword>
<evidence type="ECO:0000256" key="3">
    <source>
        <dbReference type="ARBA" id="ARBA00023199"/>
    </source>
</evidence>
<dbReference type="NCBIfam" id="NF002955">
    <property type="entry name" value="PRK03609.1"/>
    <property type="match status" value="1"/>
</dbReference>
<dbReference type="InterPro" id="IPR001126">
    <property type="entry name" value="UmuC"/>
</dbReference>
<dbReference type="Pfam" id="PF11799">
    <property type="entry name" value="IMS_C"/>
    <property type="match status" value="1"/>
</dbReference>
<dbReference type="InterPro" id="IPR043502">
    <property type="entry name" value="DNA/RNA_pol_sf"/>
</dbReference>
<dbReference type="InterPro" id="IPR025188">
    <property type="entry name" value="DUF4113"/>
</dbReference>
<keyword evidence="4" id="KW-0234">DNA repair</keyword>
<organism evidence="7 8">
    <name type="scientific">Pseudaeromonas paramecii</name>
    <dbReference type="NCBI Taxonomy" id="2138166"/>
    <lineage>
        <taxon>Bacteria</taxon>
        <taxon>Pseudomonadati</taxon>
        <taxon>Pseudomonadota</taxon>
        <taxon>Gammaproteobacteria</taxon>
        <taxon>Aeromonadales</taxon>
        <taxon>Aeromonadaceae</taxon>
        <taxon>Pseudaeromonas</taxon>
    </lineage>
</organism>